<keyword evidence="2" id="KW-1185">Reference proteome</keyword>
<feature type="non-terminal residue" evidence="1">
    <location>
        <position position="1"/>
    </location>
</feature>
<dbReference type="EMBL" id="LGTZ01003574">
    <property type="protein sequence ID" value="OJD09547.1"/>
    <property type="molecule type" value="Genomic_DNA"/>
</dbReference>
<gene>
    <name evidence="1" type="ORF">ACJ73_10235</name>
</gene>
<proteinExistence type="predicted"/>
<comment type="caution">
    <text evidence="1">The sequence shown here is derived from an EMBL/GenBank/DDBJ whole genome shotgun (WGS) entry which is preliminary data.</text>
</comment>
<organism evidence="1 2">
    <name type="scientific">Blastomyces percursus</name>
    <dbReference type="NCBI Taxonomy" id="1658174"/>
    <lineage>
        <taxon>Eukaryota</taxon>
        <taxon>Fungi</taxon>
        <taxon>Dikarya</taxon>
        <taxon>Ascomycota</taxon>
        <taxon>Pezizomycotina</taxon>
        <taxon>Eurotiomycetes</taxon>
        <taxon>Eurotiomycetidae</taxon>
        <taxon>Onygenales</taxon>
        <taxon>Ajellomycetaceae</taxon>
        <taxon>Blastomyces</taxon>
    </lineage>
</organism>
<accession>A0A1J9PNX2</accession>
<reference evidence="1 2" key="1">
    <citation type="submission" date="2015-08" db="EMBL/GenBank/DDBJ databases">
        <title>Emmonsia species relationships and genome sequence.</title>
        <authorList>
            <person name="Cuomo C.A."/>
            <person name="Schwartz I.S."/>
            <person name="Kenyon C."/>
            <person name="De Hoog G.S."/>
            <person name="Govender N.P."/>
            <person name="Botha A."/>
            <person name="Moreno L."/>
            <person name="De Vries M."/>
            <person name="Munoz J.F."/>
            <person name="Stielow J.B."/>
        </authorList>
    </citation>
    <scope>NUCLEOTIDE SEQUENCE [LARGE SCALE GENOMIC DNA]</scope>
    <source>
        <strain evidence="1 2">EI222</strain>
    </source>
</reference>
<evidence type="ECO:0000313" key="2">
    <source>
        <dbReference type="Proteomes" id="UP000242791"/>
    </source>
</evidence>
<dbReference type="Proteomes" id="UP000242791">
    <property type="component" value="Unassembled WGS sequence"/>
</dbReference>
<protein>
    <submittedName>
        <fullName evidence="1">Uncharacterized protein</fullName>
    </submittedName>
</protein>
<dbReference type="AlphaFoldDB" id="A0A1J9PNX2"/>
<evidence type="ECO:0000313" key="1">
    <source>
        <dbReference type="EMBL" id="OJD09547.1"/>
    </source>
</evidence>
<dbReference type="VEuPathDB" id="FungiDB:ACJ73_10235"/>
<name>A0A1J9PNX2_9EURO</name>
<sequence>LILTIPSRCLMRTAAGDFGQLLAVTVREMHAHSALITPEAHRWLRKPRAG</sequence>